<dbReference type="Pfam" id="PF03033">
    <property type="entry name" value="Glyco_transf_28"/>
    <property type="match status" value="1"/>
</dbReference>
<comment type="caution">
    <text evidence="3">The sequence shown here is derived from an EMBL/GenBank/DDBJ whole genome shotgun (WGS) entry which is preliminary data.</text>
</comment>
<evidence type="ECO:0000313" key="3">
    <source>
        <dbReference type="EMBL" id="MBI4923413.1"/>
    </source>
</evidence>
<dbReference type="InterPro" id="IPR002213">
    <property type="entry name" value="UDP_glucos_trans"/>
</dbReference>
<reference evidence="3" key="1">
    <citation type="submission" date="2020-07" db="EMBL/GenBank/DDBJ databases">
        <title>Huge and variable diversity of episymbiotic CPR bacteria and DPANN archaea in groundwater ecosystems.</title>
        <authorList>
            <person name="He C.Y."/>
            <person name="Keren R."/>
            <person name="Whittaker M."/>
            <person name="Farag I.F."/>
            <person name="Doudna J."/>
            <person name="Cate J.H.D."/>
            <person name="Banfield J.F."/>
        </authorList>
    </citation>
    <scope>NUCLEOTIDE SEQUENCE</scope>
    <source>
        <strain evidence="3">NC_groundwater_1586_Pr3_B-0.1um_66_15</strain>
    </source>
</reference>
<dbReference type="GO" id="GO:0016758">
    <property type="term" value="F:hexosyltransferase activity"/>
    <property type="evidence" value="ECO:0007669"/>
    <property type="project" value="InterPro"/>
</dbReference>
<dbReference type="PANTHER" id="PTHR48050:SF13">
    <property type="entry name" value="STEROL 3-BETA-GLUCOSYLTRANSFERASE UGT80A2"/>
    <property type="match status" value="1"/>
</dbReference>
<dbReference type="PANTHER" id="PTHR48050">
    <property type="entry name" value="STEROL 3-BETA-GLUCOSYLTRANSFERASE"/>
    <property type="match status" value="1"/>
</dbReference>
<dbReference type="CDD" id="cd03784">
    <property type="entry name" value="GT1_Gtf-like"/>
    <property type="match status" value="1"/>
</dbReference>
<feature type="domain" description="Erythromycin biosynthesis protein CIII-like C-terminal" evidence="2">
    <location>
        <begin position="313"/>
        <end position="415"/>
    </location>
</feature>
<accession>A0A933L3S6</accession>
<organism evidence="3 4">
    <name type="scientific">Devosia nanyangense</name>
    <dbReference type="NCBI Taxonomy" id="1228055"/>
    <lineage>
        <taxon>Bacteria</taxon>
        <taxon>Pseudomonadati</taxon>
        <taxon>Pseudomonadota</taxon>
        <taxon>Alphaproteobacteria</taxon>
        <taxon>Hyphomicrobiales</taxon>
        <taxon>Devosiaceae</taxon>
        <taxon>Devosia</taxon>
    </lineage>
</organism>
<sequence length="451" mass="49599">MIKRIAIATIGTLGDVQPFVALAQTLKRRGYSVVLGTSGDFEAFVTGHGIEFFSLGGDVQAFLRRSQFDSAMTKSALLYAPGLLRDGQKILKEAGKRAWQMAQDADAIVFQNNTTFCIDIAEALGIPAIMTVFQPLNPTNEFPYFGYSGQPVDPLMYRFNREPFAKSPSLDPMINKLSYVVQQAQQSYWDMPRDQLRRGLLGLKPKKKGGFYTNSRGEPLVTLHAYSPSISPAPGDWLDTNIITGFWRLEDTTGWMPSPDFEEFLGKGSQPVYLGFGSMLWGAQRNSDIITKALRAWGGRAVIAEGWGGLKPESIPDTIHMIDRAPHSELFKYVKAVVHHGGAGTTHTGLYAGRPSFAVPQFFDQPYWGQLLYELGVGPPPVRLRKLTPQNLASALEDLDTTPAYARAAEALAEKLKLEDGTNLAVDVIEETIADYNALGSRDYHLIGAAS</sequence>
<protein>
    <submittedName>
        <fullName evidence="3">Glycosyltransferase family 1 protein</fullName>
    </submittedName>
</protein>
<feature type="domain" description="Glycosyltransferase family 28 N-terminal" evidence="1">
    <location>
        <begin position="5"/>
        <end position="140"/>
    </location>
</feature>
<dbReference type="InterPro" id="IPR010610">
    <property type="entry name" value="EryCIII-like_C"/>
</dbReference>
<dbReference type="SUPFAM" id="SSF53756">
    <property type="entry name" value="UDP-Glycosyltransferase/glycogen phosphorylase"/>
    <property type="match status" value="1"/>
</dbReference>
<dbReference type="AlphaFoldDB" id="A0A933L3S6"/>
<dbReference type="GO" id="GO:0033072">
    <property type="term" value="P:vancomycin biosynthetic process"/>
    <property type="evidence" value="ECO:0007669"/>
    <property type="project" value="UniProtKB-ARBA"/>
</dbReference>
<dbReference type="InterPro" id="IPR004276">
    <property type="entry name" value="GlycoTrans_28_N"/>
</dbReference>
<evidence type="ECO:0000259" key="2">
    <source>
        <dbReference type="Pfam" id="PF06722"/>
    </source>
</evidence>
<dbReference type="FunFam" id="3.40.50.2000:FF:000009">
    <property type="entry name" value="Sterol 3-beta-glucosyltransferase UGT80A2"/>
    <property type="match status" value="1"/>
</dbReference>
<dbReference type="GO" id="GO:0008194">
    <property type="term" value="F:UDP-glycosyltransferase activity"/>
    <property type="evidence" value="ECO:0007669"/>
    <property type="project" value="InterPro"/>
</dbReference>
<name>A0A933L3S6_9HYPH</name>
<dbReference type="Pfam" id="PF06722">
    <property type="entry name" value="EryCIII-like_C"/>
    <property type="match status" value="1"/>
</dbReference>
<gene>
    <name evidence="3" type="ORF">HY834_16855</name>
</gene>
<dbReference type="Proteomes" id="UP000782610">
    <property type="component" value="Unassembled WGS sequence"/>
</dbReference>
<dbReference type="EMBL" id="JACRAF010000055">
    <property type="protein sequence ID" value="MBI4923413.1"/>
    <property type="molecule type" value="Genomic_DNA"/>
</dbReference>
<proteinExistence type="predicted"/>
<dbReference type="GO" id="GO:0005975">
    <property type="term" value="P:carbohydrate metabolic process"/>
    <property type="evidence" value="ECO:0007669"/>
    <property type="project" value="InterPro"/>
</dbReference>
<dbReference type="InterPro" id="IPR050426">
    <property type="entry name" value="Glycosyltransferase_28"/>
</dbReference>
<evidence type="ECO:0000313" key="4">
    <source>
        <dbReference type="Proteomes" id="UP000782610"/>
    </source>
</evidence>
<evidence type="ECO:0000259" key="1">
    <source>
        <dbReference type="Pfam" id="PF03033"/>
    </source>
</evidence>
<dbReference type="Gene3D" id="3.40.50.2000">
    <property type="entry name" value="Glycogen Phosphorylase B"/>
    <property type="match status" value="2"/>
</dbReference>